<dbReference type="InterPro" id="IPR050654">
    <property type="entry name" value="AChE-related_enzymes"/>
</dbReference>
<organism evidence="5 6">
    <name type="scientific">Penicillium daleae</name>
    <dbReference type="NCBI Taxonomy" id="63821"/>
    <lineage>
        <taxon>Eukaryota</taxon>
        <taxon>Fungi</taxon>
        <taxon>Dikarya</taxon>
        <taxon>Ascomycota</taxon>
        <taxon>Pezizomycotina</taxon>
        <taxon>Eurotiomycetes</taxon>
        <taxon>Eurotiomycetidae</taxon>
        <taxon>Eurotiales</taxon>
        <taxon>Aspergillaceae</taxon>
        <taxon>Penicillium</taxon>
    </lineage>
</organism>
<dbReference type="PROSITE" id="PS00122">
    <property type="entry name" value="CARBOXYLESTERASE_B_1"/>
    <property type="match status" value="1"/>
</dbReference>
<dbReference type="InterPro" id="IPR019819">
    <property type="entry name" value="Carboxylesterase_B_CS"/>
</dbReference>
<dbReference type="EMBL" id="JAPVEA010000006">
    <property type="protein sequence ID" value="KAJ5450104.1"/>
    <property type="molecule type" value="Genomic_DNA"/>
</dbReference>
<evidence type="ECO:0000313" key="5">
    <source>
        <dbReference type="EMBL" id="KAJ5450104.1"/>
    </source>
</evidence>
<reference evidence="5" key="1">
    <citation type="submission" date="2022-12" db="EMBL/GenBank/DDBJ databases">
        <authorList>
            <person name="Petersen C."/>
        </authorList>
    </citation>
    <scope>NUCLEOTIDE SEQUENCE</scope>
    <source>
        <strain evidence="5">IBT 16125</strain>
    </source>
</reference>
<dbReference type="InterPro" id="IPR019826">
    <property type="entry name" value="Carboxylesterase_B_AS"/>
</dbReference>
<sequence length="579" mass="63184">MRAIFTSVVGAWISTQLLLSVPCLAFPVQDHCPNHAPFAQTTNGTVCGIDLPGFNQAAFFGIPYAQPPVGDLRLRHAIPYNHTYSAYPAIAQPPSCPGYAGFDVGIGPLSEDCLYLNIVRPSMQENVSHGALPVLVWIYGGGFDAGGIADPRYNMSYIVQQAAAMHKPILGVSINYRVGGWGFLSSREVLAAGTANIGLFDQRRALEWIQENIGTFGGDPAQVTIWGESAGAFSVGYHLVGFEGKHANLFRGAILESGSMLGSALQDSETITQPGGFQEMYDNVTMTVGCADAADTLACLRHVSYESLFDAFAPQVYTPVIDRTFLTRRPSESLARGLVADVAVLVGANTDEGTAAFWGPRGTLNTSADVAAYIKTLNGGGLDHQQVDELLKLYPDDPAKGCPYGTGEERFASQGWMYKRGAAIAGDIFVHAGRRRVAEFFAARQTGNPTYSYRFDQAPWNGVEELITTVAPVYSTHYVELIFVFNNPSPNLSNSIGPYASYHDLSTLMSRSWVSFVHDLNPNHYGLGKQVHWPAYTAARPQNIVFRAEDNQGGVFVEQDTYRTEQLAWWNTHWSYLRS</sequence>
<dbReference type="GO" id="GO:0052689">
    <property type="term" value="F:carboxylic ester hydrolase activity"/>
    <property type="evidence" value="ECO:0007669"/>
    <property type="project" value="TreeGrafter"/>
</dbReference>
<evidence type="ECO:0000256" key="1">
    <source>
        <dbReference type="ARBA" id="ARBA00005964"/>
    </source>
</evidence>
<dbReference type="Proteomes" id="UP001213681">
    <property type="component" value="Unassembled WGS sequence"/>
</dbReference>
<accession>A0AAD6C5K0</accession>
<dbReference type="PANTHER" id="PTHR43918">
    <property type="entry name" value="ACETYLCHOLINESTERASE"/>
    <property type="match status" value="1"/>
</dbReference>
<dbReference type="PROSITE" id="PS00941">
    <property type="entry name" value="CARBOXYLESTERASE_B_2"/>
    <property type="match status" value="1"/>
</dbReference>
<dbReference type="SUPFAM" id="SSF53474">
    <property type="entry name" value="alpha/beta-Hydrolases"/>
    <property type="match status" value="1"/>
</dbReference>
<dbReference type="RefSeq" id="XP_056765639.1">
    <property type="nucleotide sequence ID" value="XM_056909935.1"/>
</dbReference>
<dbReference type="InterPro" id="IPR029058">
    <property type="entry name" value="AB_hydrolase_fold"/>
</dbReference>
<keyword evidence="2 3" id="KW-0378">Hydrolase</keyword>
<dbReference type="AlphaFoldDB" id="A0AAD6C5K0"/>
<feature type="domain" description="Carboxylesterase type B" evidence="4">
    <location>
        <begin position="37"/>
        <end position="551"/>
    </location>
</feature>
<dbReference type="GO" id="GO:0017000">
    <property type="term" value="P:antibiotic biosynthetic process"/>
    <property type="evidence" value="ECO:0007669"/>
    <property type="project" value="UniProtKB-ARBA"/>
</dbReference>
<keyword evidence="6" id="KW-1185">Reference proteome</keyword>
<evidence type="ECO:0000256" key="3">
    <source>
        <dbReference type="RuleBase" id="RU361235"/>
    </source>
</evidence>
<keyword evidence="3" id="KW-0732">Signal</keyword>
<proteinExistence type="inferred from homology"/>
<dbReference type="Pfam" id="PF00135">
    <property type="entry name" value="COesterase"/>
    <property type="match status" value="1"/>
</dbReference>
<name>A0AAD6C5K0_9EURO</name>
<dbReference type="GeneID" id="81600178"/>
<dbReference type="GO" id="GO:0072330">
    <property type="term" value="P:monocarboxylic acid biosynthetic process"/>
    <property type="evidence" value="ECO:0007669"/>
    <property type="project" value="UniProtKB-ARBA"/>
</dbReference>
<dbReference type="InterPro" id="IPR002018">
    <property type="entry name" value="CarbesteraseB"/>
</dbReference>
<protein>
    <recommendedName>
        <fullName evidence="3">Carboxylic ester hydrolase</fullName>
        <ecNumber evidence="3">3.1.1.-</ecNumber>
    </recommendedName>
</protein>
<reference evidence="5" key="2">
    <citation type="journal article" date="2023" name="IMA Fungus">
        <title>Comparative genomic study of the Penicillium genus elucidates a diverse pangenome and 15 lateral gene transfer events.</title>
        <authorList>
            <person name="Petersen C."/>
            <person name="Sorensen T."/>
            <person name="Nielsen M.R."/>
            <person name="Sondergaard T.E."/>
            <person name="Sorensen J.L."/>
            <person name="Fitzpatrick D.A."/>
            <person name="Frisvad J.C."/>
            <person name="Nielsen K.L."/>
        </authorList>
    </citation>
    <scope>NUCLEOTIDE SEQUENCE</scope>
    <source>
        <strain evidence="5">IBT 16125</strain>
    </source>
</reference>
<evidence type="ECO:0000256" key="2">
    <source>
        <dbReference type="ARBA" id="ARBA00022801"/>
    </source>
</evidence>
<dbReference type="EC" id="3.1.1.-" evidence="3"/>
<comment type="caution">
    <text evidence="5">The sequence shown here is derived from an EMBL/GenBank/DDBJ whole genome shotgun (WGS) entry which is preliminary data.</text>
</comment>
<evidence type="ECO:0000313" key="6">
    <source>
        <dbReference type="Proteomes" id="UP001213681"/>
    </source>
</evidence>
<comment type="similarity">
    <text evidence="1 3">Belongs to the type-B carboxylesterase/lipase family.</text>
</comment>
<dbReference type="PANTHER" id="PTHR43918:SF4">
    <property type="entry name" value="CARBOXYLIC ESTER HYDROLASE"/>
    <property type="match status" value="1"/>
</dbReference>
<feature type="signal peptide" evidence="3">
    <location>
        <begin position="1"/>
        <end position="25"/>
    </location>
</feature>
<evidence type="ECO:0000259" key="4">
    <source>
        <dbReference type="Pfam" id="PF00135"/>
    </source>
</evidence>
<feature type="chain" id="PRO_5041773007" description="Carboxylic ester hydrolase" evidence="3">
    <location>
        <begin position="26"/>
        <end position="579"/>
    </location>
</feature>
<dbReference type="Gene3D" id="3.40.50.1820">
    <property type="entry name" value="alpha/beta hydrolase"/>
    <property type="match status" value="1"/>
</dbReference>
<gene>
    <name evidence="5" type="ORF">N7458_006553</name>
</gene>